<proteinExistence type="predicted"/>
<accession>D7E0D9</accession>
<keyword evidence="2" id="KW-1185">Reference proteome</keyword>
<evidence type="ECO:0000313" key="2">
    <source>
        <dbReference type="Proteomes" id="UP000001511"/>
    </source>
</evidence>
<dbReference type="HOGENOM" id="CLU_2451670_0_0_3"/>
<organism evidence="1 2">
    <name type="scientific">Nostoc azollae (strain 0708)</name>
    <name type="common">Anabaena azollae (strain 0708)</name>
    <dbReference type="NCBI Taxonomy" id="551115"/>
    <lineage>
        <taxon>Bacteria</taxon>
        <taxon>Bacillati</taxon>
        <taxon>Cyanobacteriota</taxon>
        <taxon>Cyanophyceae</taxon>
        <taxon>Nostocales</taxon>
        <taxon>Nostocaceae</taxon>
        <taxon>Trichormus</taxon>
    </lineage>
</organism>
<sequence length="89" mass="10348">MNHKIMNKSKKVEDFVKSQILPTVIYVWNIGGRKPHLSQPHGDIDIDSNHYSIYCEYMDQFSRSDHQGFTYSKAEECLSETLIKLGLNK</sequence>
<dbReference type="Proteomes" id="UP000001511">
    <property type="component" value="Chromosome"/>
</dbReference>
<dbReference type="EMBL" id="CP002059">
    <property type="protein sequence ID" value="ADI63048.1"/>
    <property type="molecule type" value="Genomic_DNA"/>
</dbReference>
<name>D7E0D9_NOSA0</name>
<dbReference type="AlphaFoldDB" id="D7E0D9"/>
<protein>
    <submittedName>
        <fullName evidence="1">Uncharacterized protein</fullName>
    </submittedName>
</protein>
<gene>
    <name evidence="1" type="ordered locus">Aazo_0544</name>
</gene>
<evidence type="ECO:0000313" key="1">
    <source>
        <dbReference type="EMBL" id="ADI63048.1"/>
    </source>
</evidence>
<dbReference type="KEGG" id="naz:Aazo_0544"/>
<reference evidence="1 2" key="1">
    <citation type="journal article" date="2010" name="PLoS ONE">
        <title>Genome erosion in a nitrogen-fixing vertically transmitted endosymbiotic multicellular cyanobacterium.</title>
        <authorList>
            <person name="Ran L."/>
            <person name="Larsson J."/>
            <person name="Vigil-Stenman T."/>
            <person name="Nylander J.A."/>
            <person name="Ininbergs K."/>
            <person name="Zheng W.W."/>
            <person name="Lapidus A."/>
            <person name="Lowry S."/>
            <person name="Haselkorn R."/>
            <person name="Bergman B."/>
        </authorList>
    </citation>
    <scope>NUCLEOTIDE SEQUENCE [LARGE SCALE GENOMIC DNA]</scope>
    <source>
        <strain evidence="1 2">0708</strain>
    </source>
</reference>